<dbReference type="GO" id="GO:0035556">
    <property type="term" value="P:intracellular signal transduction"/>
    <property type="evidence" value="ECO:0007669"/>
    <property type="project" value="InterPro"/>
</dbReference>
<comment type="cofactor">
    <cofactor evidence="2">
        <name>Mn(2+)</name>
        <dbReference type="ChEBI" id="CHEBI:29035"/>
    </cofactor>
</comment>
<feature type="transmembrane region" description="Helical" evidence="24">
    <location>
        <begin position="695"/>
        <end position="712"/>
    </location>
</feature>
<comment type="cofactor">
    <cofactor evidence="22">
        <name>Mg(2+)</name>
        <dbReference type="ChEBI" id="CHEBI:18420"/>
    </cofactor>
    <cofactor evidence="22">
        <name>Mn(2+)</name>
        <dbReference type="ChEBI" id="CHEBI:29035"/>
    </cofactor>
    <text evidence="22">Binds 2 magnesium ions per subunit. Is also active with manganese (in vitro).</text>
</comment>
<dbReference type="GO" id="GO:0004016">
    <property type="term" value="F:adenylate cyclase activity"/>
    <property type="evidence" value="ECO:0007669"/>
    <property type="project" value="UniProtKB-EC"/>
</dbReference>
<evidence type="ECO:0000313" key="27">
    <source>
        <dbReference type="RefSeq" id="XP_032813410.1"/>
    </source>
</evidence>
<keyword evidence="9 20" id="KW-0479">Metal-binding</keyword>
<dbReference type="InterPro" id="IPR001054">
    <property type="entry name" value="A/G_cyclase"/>
</dbReference>
<dbReference type="EC" id="4.6.1.1" evidence="20"/>
<keyword evidence="26" id="KW-1185">Reference proteome</keyword>
<evidence type="ECO:0000256" key="6">
    <source>
        <dbReference type="ARBA" id="ARBA00022490"/>
    </source>
</evidence>
<dbReference type="GO" id="GO:0007189">
    <property type="term" value="P:adenylate cyclase-activating G protein-coupled receptor signaling pathway"/>
    <property type="evidence" value="ECO:0007669"/>
    <property type="project" value="TreeGrafter"/>
</dbReference>
<protein>
    <recommendedName>
        <fullName evidence="20">adenylate cyclase</fullName>
        <ecNumber evidence="20">4.6.1.1</ecNumber>
    </recommendedName>
</protein>
<feature type="binding site" evidence="21">
    <location>
        <begin position="917"/>
        <end position="921"/>
    </location>
    <ligand>
        <name>ATP</name>
        <dbReference type="ChEBI" id="CHEBI:30616"/>
    </ligand>
</feature>
<evidence type="ECO:0000256" key="22">
    <source>
        <dbReference type="PIRSR" id="PIRSR039050-51"/>
    </source>
</evidence>
<keyword evidence="5" id="KW-1003">Cell membrane</keyword>
<evidence type="ECO:0000256" key="17">
    <source>
        <dbReference type="ARBA" id="ARBA00023180"/>
    </source>
</evidence>
<keyword evidence="22" id="KW-0464">Manganese</keyword>
<dbReference type="Pfam" id="PF06327">
    <property type="entry name" value="Adcy_cons_dom"/>
    <property type="match status" value="1"/>
</dbReference>
<dbReference type="SMART" id="SM00044">
    <property type="entry name" value="CYCc"/>
    <property type="match status" value="2"/>
</dbReference>
<dbReference type="PANTHER" id="PTHR45627">
    <property type="entry name" value="ADENYLATE CYCLASE TYPE 1"/>
    <property type="match status" value="1"/>
</dbReference>
<keyword evidence="6" id="KW-0963">Cytoplasm</keyword>
<keyword evidence="17" id="KW-0325">Glycoprotein</keyword>
<dbReference type="InterPro" id="IPR032628">
    <property type="entry name" value="AC_N"/>
</dbReference>
<feature type="binding site" evidence="22">
    <location>
        <position position="228"/>
    </location>
    <ligand>
        <name>Mg(2+)</name>
        <dbReference type="ChEBI" id="CHEBI:18420"/>
        <label>1</label>
        <note>catalytic</note>
    </ligand>
</feature>
<evidence type="ECO:0000256" key="1">
    <source>
        <dbReference type="ARBA" id="ARBA00001593"/>
    </source>
</evidence>
<organism evidence="26 27">
    <name type="scientific">Petromyzon marinus</name>
    <name type="common">Sea lamprey</name>
    <dbReference type="NCBI Taxonomy" id="7757"/>
    <lineage>
        <taxon>Eukaryota</taxon>
        <taxon>Metazoa</taxon>
        <taxon>Chordata</taxon>
        <taxon>Craniata</taxon>
        <taxon>Vertebrata</taxon>
        <taxon>Cyclostomata</taxon>
        <taxon>Hyperoartia</taxon>
        <taxon>Petromyzontiformes</taxon>
        <taxon>Petromyzontidae</taxon>
        <taxon>Petromyzon</taxon>
    </lineage>
</organism>
<evidence type="ECO:0000256" key="24">
    <source>
        <dbReference type="SAM" id="Phobius"/>
    </source>
</evidence>
<dbReference type="InterPro" id="IPR018297">
    <property type="entry name" value="A/G_cyclase_CS"/>
</dbReference>
<accession>A0AAJ7WXA6</accession>
<keyword evidence="15 20" id="KW-0115">cAMP biosynthesis</keyword>
<dbReference type="InterPro" id="IPR029787">
    <property type="entry name" value="Nucleotide_cyclase"/>
</dbReference>
<evidence type="ECO:0000256" key="12">
    <source>
        <dbReference type="ARBA" id="ARBA00022840"/>
    </source>
</evidence>
<feature type="binding site" evidence="21">
    <location>
        <begin position="226"/>
        <end position="228"/>
    </location>
    <ligand>
        <name>ATP</name>
        <dbReference type="ChEBI" id="CHEBI:30616"/>
    </ligand>
</feature>
<feature type="binding site" evidence="22">
    <location>
        <position position="185"/>
    </location>
    <ligand>
        <name>Mg(2+)</name>
        <dbReference type="ChEBI" id="CHEBI:18420"/>
        <label>2</label>
        <note>catalytic</note>
    </ligand>
</feature>
<feature type="transmembrane region" description="Helical" evidence="24">
    <location>
        <begin position="651"/>
        <end position="675"/>
    </location>
</feature>
<feature type="domain" description="Guanylate cyclase" evidence="25">
    <location>
        <begin position="179"/>
        <end position="306"/>
    </location>
</feature>
<comment type="catalytic activity">
    <reaction evidence="1 20">
        <text>ATP = 3',5'-cyclic AMP + diphosphate</text>
        <dbReference type="Rhea" id="RHEA:15389"/>
        <dbReference type="ChEBI" id="CHEBI:30616"/>
        <dbReference type="ChEBI" id="CHEBI:33019"/>
        <dbReference type="ChEBI" id="CHEBI:58165"/>
        <dbReference type="EC" id="4.6.1.1"/>
    </reaction>
</comment>
<keyword evidence="14 24" id="KW-1133">Transmembrane helix</keyword>
<dbReference type="PROSITE" id="PS00452">
    <property type="entry name" value="GUANYLATE_CYCLASE_1"/>
    <property type="match status" value="2"/>
</dbReference>
<feature type="transmembrane region" description="Helical" evidence="24">
    <location>
        <begin position="623"/>
        <end position="644"/>
    </location>
</feature>
<keyword evidence="12 20" id="KW-0067">ATP-binding</keyword>
<keyword evidence="16 20" id="KW-0472">Membrane</keyword>
<feature type="transmembrane region" description="Helical" evidence="24">
    <location>
        <begin position="517"/>
        <end position="540"/>
    </location>
</feature>
<dbReference type="AlphaFoldDB" id="A0AAJ7WXA6"/>
<dbReference type="CTD" id="108"/>
<feature type="binding site" evidence="21">
    <location>
        <position position="957"/>
    </location>
    <ligand>
        <name>ATP</name>
        <dbReference type="ChEBI" id="CHEBI:30616"/>
    </ligand>
</feature>
<keyword evidence="8 24" id="KW-0812">Transmembrane</keyword>
<dbReference type="FunFam" id="3.30.70.1230:FF:000020">
    <property type="entry name" value="Adenylate cyclase"/>
    <property type="match status" value="1"/>
</dbReference>
<evidence type="ECO:0000313" key="26">
    <source>
        <dbReference type="Proteomes" id="UP001318040"/>
    </source>
</evidence>
<dbReference type="GO" id="GO:0005886">
    <property type="term" value="C:plasma membrane"/>
    <property type="evidence" value="ECO:0007669"/>
    <property type="project" value="UniProtKB-SubCell"/>
</dbReference>
<dbReference type="CDD" id="cd07302">
    <property type="entry name" value="CHD"/>
    <property type="match status" value="2"/>
</dbReference>
<dbReference type="FunFam" id="3.30.70.1230:FF:000003">
    <property type="entry name" value="Adenylate cyclase"/>
    <property type="match status" value="1"/>
</dbReference>
<evidence type="ECO:0000256" key="13">
    <source>
        <dbReference type="ARBA" id="ARBA00022842"/>
    </source>
</evidence>
<evidence type="ECO:0000256" key="5">
    <source>
        <dbReference type="ARBA" id="ARBA00022475"/>
    </source>
</evidence>
<dbReference type="InterPro" id="IPR030672">
    <property type="entry name" value="Adcy"/>
</dbReference>
<dbReference type="GO" id="GO:0046872">
    <property type="term" value="F:metal ion binding"/>
    <property type="evidence" value="ECO:0007669"/>
    <property type="project" value="UniProtKB-KW"/>
</dbReference>
<dbReference type="GeneID" id="116944096"/>
<evidence type="ECO:0000256" key="14">
    <source>
        <dbReference type="ARBA" id="ARBA00022989"/>
    </source>
</evidence>
<feature type="binding site" evidence="21">
    <location>
        <begin position="184"/>
        <end position="189"/>
    </location>
    <ligand>
        <name>ATP</name>
        <dbReference type="ChEBI" id="CHEBI:30616"/>
    </ligand>
</feature>
<evidence type="ECO:0000256" key="8">
    <source>
        <dbReference type="ARBA" id="ARBA00022692"/>
    </source>
</evidence>
<evidence type="ECO:0000256" key="23">
    <source>
        <dbReference type="RuleBase" id="RU000405"/>
    </source>
</evidence>
<dbReference type="Proteomes" id="UP001318040">
    <property type="component" value="Chromosome 20"/>
</dbReference>
<feature type="binding site" evidence="21">
    <location>
        <position position="830"/>
    </location>
    <ligand>
        <name>ATP</name>
        <dbReference type="ChEBI" id="CHEBI:30616"/>
    </ligand>
</feature>
<sequence length="982" mass="110821">MGYLFMFCGGVVSAWDQVSFFLFVVFVTYTMLPFGMHAAVLASSVLSASHLAVLSGFLSTRDNHYSSAHLALQLLANTVIFVCGNLAGAYHKYLMDVALKQTFDDTCNCIRSRMKLESEKRQQERLLLSVLPAHIALEMKAEIIQRLKGPFCGQQQQQLLPENSNNFHNLYVRRHKSVSILYADIVGFTRLASDCSPAELVHTLNQLFGKFDQIAKDNDCMRIKILGDCYYCVSGLPISLPSHAKNCVKMGIDMCEAIKKVRYATGVDINMRVGVHSGNVLCGVIGLQKWQYDVWSHDVTLANHMEAGGVPGRVHITEATLEHLHGAYEVEEGRGFLRDPYLTGMKTFLVINPQGEKESPHLSCKCSKFSDPMRASMRMTRYLESWGADKPFAHLQHRDSVPCDPTASSNGKICTVDIQMVQINPSRERSRSQRRRFEEELNERMIQAIEGINSQKQWLKSEDIQRFSLFFNDRAFEKEYRNTTLPDIKHYVSCACLIFFCIFVVQIFVVPKTAELGISYGVVFLLLGFILCVCVVGQLLQCSRKASPSLTWMLSVSATVEEKPWLRLALTMVTMGSILTMAIFNMFFSPAVESPTWQNVTDNSSSANASGFRSVSSAREHFYLPYFLYSCILGLVSCSVFLRVNHELKVLTLLAAVVGYNVILLHTHHGVFDAYTEALYHPSLVRPGVLKDVKVMGSIWLIVFFFTLLVLARQNEYYCRLDFLWKQKFKKEREEIETMENLNRVLLENVLPAHVAEHFLTHHRKNEDLYHQSYECVCVMFASIPDFKEFYQESDVNKEGLECLRLLNEIIADFDELLSKPKFSGVEKIKTIGSTYMAATGLNAAVGQENGQEPERQYAHIGIMVEFAMALMGKLDVINKHSFNNFRLRVGINHGPVIAGVIGAQKPQYDIWGNSVNVSSRMDSTGVLGKIQVTEETSDILQTLGYNCQCRGMIKVKGKGELKTFFVVTEMTRSLSQGNVIC</sequence>
<dbReference type="PANTHER" id="PTHR45627:SF6">
    <property type="entry name" value="ADENYLATE CYCLASE TYPE 2"/>
    <property type="match status" value="1"/>
</dbReference>
<feature type="binding site" evidence="22">
    <location>
        <position position="228"/>
    </location>
    <ligand>
        <name>Mg(2+)</name>
        <dbReference type="ChEBI" id="CHEBI:18420"/>
        <label>2</label>
        <note>catalytic</note>
    </ligand>
</feature>
<dbReference type="PROSITE" id="PS50125">
    <property type="entry name" value="GUANYLATE_CYCLASE_2"/>
    <property type="match status" value="2"/>
</dbReference>
<evidence type="ECO:0000256" key="21">
    <source>
        <dbReference type="PIRSR" id="PIRSR039050-50"/>
    </source>
</evidence>
<dbReference type="GO" id="GO:0005524">
    <property type="term" value="F:ATP binding"/>
    <property type="evidence" value="ECO:0007669"/>
    <property type="project" value="UniProtKB-UniRule"/>
</dbReference>
<evidence type="ECO:0000256" key="19">
    <source>
        <dbReference type="ARBA" id="ARBA00053200"/>
    </source>
</evidence>
<evidence type="ECO:0000256" key="18">
    <source>
        <dbReference type="ARBA" id="ARBA00023239"/>
    </source>
</evidence>
<keyword evidence="10" id="KW-0677">Repeat</keyword>
<comment type="function">
    <text evidence="19 20">Catalyzes the formation of the signaling molecule cAMP in response to G-protein signaling.</text>
</comment>
<dbReference type="SUPFAM" id="SSF55073">
    <property type="entry name" value="Nucleotide cyclase"/>
    <property type="match status" value="2"/>
</dbReference>
<evidence type="ECO:0000256" key="9">
    <source>
        <dbReference type="ARBA" id="ARBA00022723"/>
    </source>
</evidence>
<dbReference type="Pfam" id="PF16214">
    <property type="entry name" value="AC_N"/>
    <property type="match status" value="1"/>
</dbReference>
<evidence type="ECO:0000256" key="11">
    <source>
        <dbReference type="ARBA" id="ARBA00022741"/>
    </source>
</evidence>
<evidence type="ECO:0000256" key="16">
    <source>
        <dbReference type="ARBA" id="ARBA00023136"/>
    </source>
</evidence>
<dbReference type="Pfam" id="PF00211">
    <property type="entry name" value="Guanylate_cyc"/>
    <property type="match status" value="2"/>
</dbReference>
<dbReference type="PIRSF" id="PIRSF039050">
    <property type="entry name" value="Ade_cyc"/>
    <property type="match status" value="1"/>
</dbReference>
<evidence type="ECO:0000256" key="7">
    <source>
        <dbReference type="ARBA" id="ARBA00022553"/>
    </source>
</evidence>
<keyword evidence="13 20" id="KW-0460">Magnesium</keyword>
<dbReference type="GO" id="GO:0005737">
    <property type="term" value="C:cytoplasm"/>
    <property type="evidence" value="ECO:0007669"/>
    <property type="project" value="UniProtKB-SubCell"/>
</dbReference>
<comment type="subcellular location">
    <subcellularLocation>
        <location evidence="4">Cell membrane</location>
        <topology evidence="4">Multi-pass membrane protein</topology>
    </subcellularLocation>
    <subcellularLocation>
        <location evidence="3">Cytoplasm</location>
    </subcellularLocation>
</comment>
<feature type="binding site" evidence="21">
    <location>
        <begin position="910"/>
        <end position="912"/>
    </location>
    <ligand>
        <name>ATP</name>
        <dbReference type="ChEBI" id="CHEBI:30616"/>
    </ligand>
</feature>
<dbReference type="InterPro" id="IPR009398">
    <property type="entry name" value="Adcy_conserved_dom"/>
</dbReference>
<evidence type="ECO:0000256" key="3">
    <source>
        <dbReference type="ARBA" id="ARBA00004496"/>
    </source>
</evidence>
<evidence type="ECO:0000256" key="15">
    <source>
        <dbReference type="ARBA" id="ARBA00022998"/>
    </source>
</evidence>
<evidence type="ECO:0000256" key="20">
    <source>
        <dbReference type="PIRNR" id="PIRNR039050"/>
    </source>
</evidence>
<feature type="transmembrane region" description="Helical" evidence="24">
    <location>
        <begin position="565"/>
        <end position="588"/>
    </location>
</feature>
<evidence type="ECO:0000256" key="2">
    <source>
        <dbReference type="ARBA" id="ARBA00001936"/>
    </source>
</evidence>
<feature type="binding site" evidence="22">
    <location>
        <position position="184"/>
    </location>
    <ligand>
        <name>Mg(2+)</name>
        <dbReference type="ChEBI" id="CHEBI:18420"/>
        <label>1</label>
        <note>catalytic</note>
    </ligand>
</feature>
<feature type="binding site" evidence="21">
    <location>
        <position position="272"/>
    </location>
    <ligand>
        <name>ATP</name>
        <dbReference type="ChEBI" id="CHEBI:30616"/>
    </ligand>
</feature>
<feature type="transmembrane region" description="Helical" evidence="24">
    <location>
        <begin position="70"/>
        <end position="90"/>
    </location>
</feature>
<dbReference type="RefSeq" id="XP_032813410.1">
    <property type="nucleotide sequence ID" value="XM_032957519.1"/>
</dbReference>
<name>A0AAJ7WXA6_PETMA</name>
<evidence type="ECO:0000259" key="25">
    <source>
        <dbReference type="PROSITE" id="PS50125"/>
    </source>
</evidence>
<gene>
    <name evidence="27" type="primary">ADCY2</name>
</gene>
<feature type="domain" description="Guanylate cyclase" evidence="25">
    <location>
        <begin position="778"/>
        <end position="923"/>
    </location>
</feature>
<proteinExistence type="inferred from homology"/>
<evidence type="ECO:0000256" key="4">
    <source>
        <dbReference type="ARBA" id="ARBA00004651"/>
    </source>
</evidence>
<keyword evidence="18 20" id="KW-0456">Lyase</keyword>
<feature type="binding site" evidence="22">
    <location>
        <position position="184"/>
    </location>
    <ligand>
        <name>Mg(2+)</name>
        <dbReference type="ChEBI" id="CHEBI:18420"/>
        <label>2</label>
        <note>catalytic</note>
    </ligand>
</feature>
<comment type="similarity">
    <text evidence="20 23">Belongs to the adenylyl cyclase class-4/guanylyl cyclase family.</text>
</comment>
<feature type="transmembrane region" description="Helical" evidence="24">
    <location>
        <begin position="12"/>
        <end position="32"/>
    </location>
</feature>
<reference evidence="27" key="1">
    <citation type="submission" date="2025-08" db="UniProtKB">
        <authorList>
            <consortium name="RefSeq"/>
        </authorList>
    </citation>
    <scope>IDENTIFICATION</scope>
    <source>
        <tissue evidence="27">Sperm</tissue>
    </source>
</reference>
<evidence type="ECO:0000256" key="10">
    <source>
        <dbReference type="ARBA" id="ARBA00022737"/>
    </source>
</evidence>
<keyword evidence="7" id="KW-0597">Phosphoprotein</keyword>
<dbReference type="GO" id="GO:0007193">
    <property type="term" value="P:adenylate cyclase-inhibiting G protein-coupled receptor signaling pathway"/>
    <property type="evidence" value="ECO:0007669"/>
    <property type="project" value="TreeGrafter"/>
</dbReference>
<dbReference type="Gene3D" id="3.30.70.1230">
    <property type="entry name" value="Nucleotide cyclase"/>
    <property type="match status" value="2"/>
</dbReference>
<feature type="transmembrane region" description="Helical" evidence="24">
    <location>
        <begin position="491"/>
        <end position="511"/>
    </location>
</feature>
<dbReference type="GO" id="GO:0006171">
    <property type="term" value="P:cAMP biosynthetic process"/>
    <property type="evidence" value="ECO:0007669"/>
    <property type="project" value="UniProtKB-KW"/>
</dbReference>
<keyword evidence="11 20" id="KW-0547">Nucleotide-binding</keyword>